<name>A0A975WCV4_9RHOB</name>
<accession>A0A975WCV4</accession>
<protein>
    <submittedName>
        <fullName evidence="1">Uncharacterized protein</fullName>
    </submittedName>
</protein>
<organism evidence="1 2">
    <name type="scientific">Marinovum algicola</name>
    <dbReference type="NCBI Taxonomy" id="42444"/>
    <lineage>
        <taxon>Bacteria</taxon>
        <taxon>Pseudomonadati</taxon>
        <taxon>Pseudomonadota</taxon>
        <taxon>Alphaproteobacteria</taxon>
        <taxon>Rhodobacterales</taxon>
        <taxon>Roseobacteraceae</taxon>
        <taxon>Marinovum</taxon>
    </lineage>
</organism>
<comment type="caution">
    <text evidence="1">The sequence shown here is derived from an EMBL/GenBank/DDBJ whole genome shotgun (WGS) entry which is preliminary data.</text>
</comment>
<evidence type="ECO:0000313" key="1">
    <source>
        <dbReference type="EMBL" id="SEJ95444.1"/>
    </source>
</evidence>
<dbReference type="RefSeq" id="WP_074837762.1">
    <property type="nucleotide sequence ID" value="NZ_FNYY01000015.1"/>
</dbReference>
<proteinExistence type="predicted"/>
<dbReference type="AlphaFoldDB" id="A0A975WCV4"/>
<dbReference type="GeneID" id="80819824"/>
<keyword evidence="2" id="KW-1185">Reference proteome</keyword>
<evidence type="ECO:0000313" key="2">
    <source>
        <dbReference type="Proteomes" id="UP000182932"/>
    </source>
</evidence>
<dbReference type="Proteomes" id="UP000182932">
    <property type="component" value="Unassembled WGS sequence"/>
</dbReference>
<sequence length="67" mass="6994">MAETGLDILNAEMARQHRDAPTSSCSQAPAEARLAAAIFRALPVAQRSVPDMGTPLRSTKVTSGEAA</sequence>
<gene>
    <name evidence="1" type="ORF">SAMN04487940_11524</name>
</gene>
<dbReference type="EMBL" id="FNYY01000015">
    <property type="protein sequence ID" value="SEJ95444.1"/>
    <property type="molecule type" value="Genomic_DNA"/>
</dbReference>
<reference evidence="1 2" key="1">
    <citation type="submission" date="2016-10" db="EMBL/GenBank/DDBJ databases">
        <authorList>
            <person name="Varghese N."/>
            <person name="Submissions S."/>
        </authorList>
    </citation>
    <scope>NUCLEOTIDE SEQUENCE [LARGE SCALE GENOMIC DNA]</scope>
    <source>
        <strain evidence="1 2">FF3</strain>
    </source>
</reference>